<keyword evidence="3" id="KW-1185">Reference proteome</keyword>
<dbReference type="EMBL" id="KE525185">
    <property type="protein sequence ID" value="KFB42417.1"/>
    <property type="molecule type" value="Genomic_DNA"/>
</dbReference>
<sequence length="108" mass="11838">MKCFVPVSNAPTSRLCGGLNREHNAEGMLSMIDGYRTRNWHGIEAAEAQQTLAYRHSEIRNHSSPFANGEEHHEAGPSSGIDPALCCWGAKCLRHYSPTRHAGGARLP</sequence>
<dbReference type="VEuPathDB" id="VectorBase:ASIC010163"/>
<name>A0A084VWS3_ANOSI</name>
<dbReference type="EnsemblMetazoa" id="ASIC010163-RA">
    <property type="protein sequence ID" value="ASIC010163-PA"/>
    <property type="gene ID" value="ASIC010163"/>
</dbReference>
<evidence type="ECO:0000313" key="1">
    <source>
        <dbReference type="EMBL" id="KFB42417.1"/>
    </source>
</evidence>
<evidence type="ECO:0000313" key="3">
    <source>
        <dbReference type="Proteomes" id="UP000030765"/>
    </source>
</evidence>
<organism evidence="1">
    <name type="scientific">Anopheles sinensis</name>
    <name type="common">Mosquito</name>
    <dbReference type="NCBI Taxonomy" id="74873"/>
    <lineage>
        <taxon>Eukaryota</taxon>
        <taxon>Metazoa</taxon>
        <taxon>Ecdysozoa</taxon>
        <taxon>Arthropoda</taxon>
        <taxon>Hexapoda</taxon>
        <taxon>Insecta</taxon>
        <taxon>Pterygota</taxon>
        <taxon>Neoptera</taxon>
        <taxon>Endopterygota</taxon>
        <taxon>Diptera</taxon>
        <taxon>Nematocera</taxon>
        <taxon>Culicoidea</taxon>
        <taxon>Culicidae</taxon>
        <taxon>Anophelinae</taxon>
        <taxon>Anopheles</taxon>
    </lineage>
</organism>
<gene>
    <name evidence="1" type="ORF">ZHAS_00010163</name>
</gene>
<proteinExistence type="predicted"/>
<protein>
    <submittedName>
        <fullName evidence="1 2">Efflux ABC transporter, permease domain containing protein</fullName>
    </submittedName>
</protein>
<dbReference type="AlphaFoldDB" id="A0A084VWS3"/>
<dbReference type="Proteomes" id="UP000030765">
    <property type="component" value="Unassembled WGS sequence"/>
</dbReference>
<evidence type="ECO:0000313" key="2">
    <source>
        <dbReference type="EnsemblMetazoa" id="ASIC010163-PA"/>
    </source>
</evidence>
<accession>A0A084VWS3</accession>
<dbReference type="EMBL" id="ATLV01017747">
    <property type="status" value="NOT_ANNOTATED_CDS"/>
    <property type="molecule type" value="Genomic_DNA"/>
</dbReference>
<reference evidence="2" key="2">
    <citation type="submission" date="2020-05" db="UniProtKB">
        <authorList>
            <consortium name="EnsemblMetazoa"/>
        </authorList>
    </citation>
    <scope>IDENTIFICATION</scope>
</reference>
<reference evidence="1 3" key="1">
    <citation type="journal article" date="2014" name="BMC Genomics">
        <title>Genome sequence of Anopheles sinensis provides insight into genetics basis of mosquito competence for malaria parasites.</title>
        <authorList>
            <person name="Zhou D."/>
            <person name="Zhang D."/>
            <person name="Ding G."/>
            <person name="Shi L."/>
            <person name="Hou Q."/>
            <person name="Ye Y."/>
            <person name="Xu Y."/>
            <person name="Zhou H."/>
            <person name="Xiong C."/>
            <person name="Li S."/>
            <person name="Yu J."/>
            <person name="Hong S."/>
            <person name="Yu X."/>
            <person name="Zou P."/>
            <person name="Chen C."/>
            <person name="Chang X."/>
            <person name="Wang W."/>
            <person name="Lv Y."/>
            <person name="Sun Y."/>
            <person name="Ma L."/>
            <person name="Shen B."/>
            <person name="Zhu C."/>
        </authorList>
    </citation>
    <scope>NUCLEOTIDE SEQUENCE [LARGE SCALE GENOMIC DNA]</scope>
</reference>